<comment type="caution">
    <text evidence="1">The sequence shown here is derived from an EMBL/GenBank/DDBJ whole genome shotgun (WGS) entry which is preliminary data.</text>
</comment>
<sequence>MADFPTLQLHRQSLLNAFRDVLSKGLDKLRAYEWVKLARCAYYLRDPLASTYLQQAAAQQATPIEFQIASLNFYRMAGEQAALQACFGKLPTKPAGSGQWAQATYQWAYFQALFWLGEDRECIQRYQRESSLQTIRLAEILVQLAEARLNHNAKQALAVAQRLAEAIREERLEPWSNLPLNLWDLYELSCQLLDPPLSIDAALLQPTISPAQRLLELLQAQQIVALEWSIFNNNDEADEGYCMYHLADGTSKPLSAGFANQELERLVWDVVNFDWISEFLDQQPYGIYRLDVQQAQVGYLGLAYSSYEYEDLQAYANNEPNAIPYPVIQHPANPELYVMYFPKELRQAVDISRWNGQKRGY</sequence>
<keyword evidence="2" id="KW-1185">Reference proteome</keyword>
<accession>A0ABP9X516</accession>
<dbReference type="Proteomes" id="UP001428290">
    <property type="component" value="Unassembled WGS sequence"/>
</dbReference>
<proteinExistence type="predicted"/>
<evidence type="ECO:0000313" key="2">
    <source>
        <dbReference type="Proteomes" id="UP001428290"/>
    </source>
</evidence>
<name>A0ABP9X516_9CHLR</name>
<organism evidence="1 2">
    <name type="scientific">Herpetosiphon gulosus</name>
    <dbReference type="NCBI Taxonomy" id="1973496"/>
    <lineage>
        <taxon>Bacteria</taxon>
        <taxon>Bacillati</taxon>
        <taxon>Chloroflexota</taxon>
        <taxon>Chloroflexia</taxon>
        <taxon>Herpetosiphonales</taxon>
        <taxon>Herpetosiphonaceae</taxon>
        <taxon>Herpetosiphon</taxon>
    </lineage>
</organism>
<reference evidence="1 2" key="1">
    <citation type="submission" date="2024-02" db="EMBL/GenBank/DDBJ databases">
        <title>Herpetosiphon gulosus NBRC 112829.</title>
        <authorList>
            <person name="Ichikawa N."/>
            <person name="Katano-Makiyama Y."/>
            <person name="Hidaka K."/>
        </authorList>
    </citation>
    <scope>NUCLEOTIDE SEQUENCE [LARGE SCALE GENOMIC DNA]</scope>
    <source>
        <strain evidence="1 2">NBRC 112829</strain>
    </source>
</reference>
<gene>
    <name evidence="1" type="ORF">Hgul01_03740</name>
</gene>
<dbReference type="EMBL" id="BAABRU010000014">
    <property type="protein sequence ID" value="GAA5529926.1"/>
    <property type="molecule type" value="Genomic_DNA"/>
</dbReference>
<dbReference type="RefSeq" id="WP_345723514.1">
    <property type="nucleotide sequence ID" value="NZ_BAABRU010000014.1"/>
</dbReference>
<protein>
    <submittedName>
        <fullName evidence="1">Uncharacterized protein</fullName>
    </submittedName>
</protein>
<evidence type="ECO:0000313" key="1">
    <source>
        <dbReference type="EMBL" id="GAA5529926.1"/>
    </source>
</evidence>